<dbReference type="InterPro" id="IPR045851">
    <property type="entry name" value="AMP-bd_C_sf"/>
</dbReference>
<dbReference type="GO" id="GO:0044550">
    <property type="term" value="P:secondary metabolite biosynthetic process"/>
    <property type="evidence" value="ECO:0007669"/>
    <property type="project" value="TreeGrafter"/>
</dbReference>
<dbReference type="InterPro" id="IPR025110">
    <property type="entry name" value="AMP-bd_C"/>
</dbReference>
<evidence type="ECO:0000313" key="5">
    <source>
        <dbReference type="Proteomes" id="UP000182888"/>
    </source>
</evidence>
<accession>A0A0K2W327</accession>
<proteinExistence type="predicted"/>
<evidence type="ECO:0000313" key="4">
    <source>
        <dbReference type="EMBL" id="CDX60353.1"/>
    </source>
</evidence>
<dbReference type="Pfam" id="PF00501">
    <property type="entry name" value="AMP-binding"/>
    <property type="match status" value="1"/>
</dbReference>
<dbReference type="GO" id="GO:0016878">
    <property type="term" value="F:acid-thiol ligase activity"/>
    <property type="evidence" value="ECO:0007669"/>
    <property type="project" value="TreeGrafter"/>
</dbReference>
<dbReference type="Proteomes" id="UP000182888">
    <property type="component" value="Unassembled WGS sequence"/>
</dbReference>
<organism evidence="4 5">
    <name type="scientific">Mesorhizobium plurifarium</name>
    <dbReference type="NCBI Taxonomy" id="69974"/>
    <lineage>
        <taxon>Bacteria</taxon>
        <taxon>Pseudomonadati</taxon>
        <taxon>Pseudomonadota</taxon>
        <taxon>Alphaproteobacteria</taxon>
        <taxon>Hyphomicrobiales</taxon>
        <taxon>Phyllobacteriaceae</taxon>
        <taxon>Mesorhizobium</taxon>
    </lineage>
</organism>
<gene>
    <name evidence="4" type="ORF">MPL1032_30206</name>
</gene>
<dbReference type="SUPFAM" id="SSF56801">
    <property type="entry name" value="Acetyl-CoA synthetase-like"/>
    <property type="match status" value="1"/>
</dbReference>
<reference evidence="5" key="1">
    <citation type="submission" date="2014-08" db="EMBL/GenBank/DDBJ databases">
        <authorList>
            <person name="Edwards T."/>
        </authorList>
    </citation>
    <scope>NUCLEOTIDE SEQUENCE [LARGE SCALE GENOMIC DNA]</scope>
</reference>
<dbReference type="PANTHER" id="PTHR43352">
    <property type="entry name" value="ACETYL-COA SYNTHETASE"/>
    <property type="match status" value="1"/>
</dbReference>
<name>A0A0K2W327_MESPL</name>
<dbReference type="EMBL" id="CCND01000023">
    <property type="protein sequence ID" value="CDX60353.1"/>
    <property type="molecule type" value="Genomic_DNA"/>
</dbReference>
<dbReference type="Gene3D" id="3.40.50.12780">
    <property type="entry name" value="N-terminal domain of ligase-like"/>
    <property type="match status" value="1"/>
</dbReference>
<dbReference type="InterPro" id="IPR042099">
    <property type="entry name" value="ANL_N_sf"/>
</dbReference>
<keyword evidence="1 4" id="KW-0436">Ligase</keyword>
<feature type="domain" description="AMP-binding enzyme C-terminal" evidence="3">
    <location>
        <begin position="417"/>
        <end position="492"/>
    </location>
</feature>
<protein>
    <submittedName>
        <fullName evidence="4">AMP-dependent synthetase and ligase</fullName>
    </submittedName>
</protein>
<feature type="domain" description="AMP-dependent synthetase/ligase" evidence="2">
    <location>
        <begin position="14"/>
        <end position="367"/>
    </location>
</feature>
<dbReference type="AlphaFoldDB" id="A0A0K2W327"/>
<dbReference type="PANTHER" id="PTHR43352:SF1">
    <property type="entry name" value="ANTHRANILATE--COA LIGASE"/>
    <property type="match status" value="1"/>
</dbReference>
<sequence>MSRDVFNLAQHCIARAAASTPDKTALIVVGDVDRPQTAERWTYAALDRAVRGVAAGLLADGLMPGDRIMLRLPNSSDYALMFYGSIAAGMVPIPVSAMLTEGETAFLLEDSEAAAVVQDGVPALYAPAGCKALDRAAVDRLKAAVPLDAYAPTPADAPAYMIYTSGTASRPKGVVHAHRVALGRVPMYADWMGLTAADTMLHAGAFNWSYTLGVGLLDPWAVGATAVLYSGPKDVEVWPRLIDVFGATLFAAVPSLYRQILKYCRLTRESLPTLRHALAAGEALSPATLSEWQALTGKPLLEAFGMSEISTFVSNRDGMPVRAGSPGKPQTGRPVAILAADGRPAPAGEVGLLAVHRSDPGLMLGYWRRPEEEERVFHGDWFAGGDLASFDADGYLWHHGRADDIMNAGGFRVSPLEVEAALAPCPGVAELAVAEHEVRAGVSVIAAFVVTSEDAALRAEDIATFAEQRLAAYKRPRVIFFVPTLPRSANGKLLRRKLTGTVQALQTMP</sequence>
<evidence type="ECO:0000259" key="3">
    <source>
        <dbReference type="Pfam" id="PF13193"/>
    </source>
</evidence>
<dbReference type="Gene3D" id="3.30.300.30">
    <property type="match status" value="1"/>
</dbReference>
<evidence type="ECO:0000259" key="2">
    <source>
        <dbReference type="Pfam" id="PF00501"/>
    </source>
</evidence>
<evidence type="ECO:0000256" key="1">
    <source>
        <dbReference type="ARBA" id="ARBA00022598"/>
    </source>
</evidence>
<dbReference type="Pfam" id="PF13193">
    <property type="entry name" value="AMP-binding_C"/>
    <property type="match status" value="1"/>
</dbReference>
<dbReference type="InterPro" id="IPR000873">
    <property type="entry name" value="AMP-dep_synth/lig_dom"/>
</dbReference>